<comment type="caution">
    <text evidence="2">The sequence shown here is derived from an EMBL/GenBank/DDBJ whole genome shotgun (WGS) entry which is preliminary data.</text>
</comment>
<sequence>MRNSVWIRLHGRDREPGTDYRTLSWSFDSGPERVVDGAASEGRRTGRRVGPRRSADHSAQ</sequence>
<dbReference type="AlphaFoldDB" id="A0ABD5RYH4"/>
<reference evidence="2 3" key="1">
    <citation type="journal article" date="2019" name="Int. J. Syst. Evol. Microbiol.">
        <title>The Global Catalogue of Microorganisms (GCM) 10K type strain sequencing project: providing services to taxonomists for standard genome sequencing and annotation.</title>
        <authorList>
            <consortium name="The Broad Institute Genomics Platform"/>
            <consortium name="The Broad Institute Genome Sequencing Center for Infectious Disease"/>
            <person name="Wu L."/>
            <person name="Ma J."/>
        </authorList>
    </citation>
    <scope>NUCLEOTIDE SEQUENCE [LARGE SCALE GENOMIC DNA]</scope>
    <source>
        <strain evidence="2 3">NBRC 111368</strain>
    </source>
</reference>
<evidence type="ECO:0000256" key="1">
    <source>
        <dbReference type="SAM" id="MobiDB-lite"/>
    </source>
</evidence>
<protein>
    <submittedName>
        <fullName evidence="2">Uncharacterized protein</fullName>
    </submittedName>
</protein>
<keyword evidence="3" id="KW-1185">Reference proteome</keyword>
<gene>
    <name evidence="2" type="ORF">ACFQE1_06675</name>
</gene>
<evidence type="ECO:0000313" key="3">
    <source>
        <dbReference type="Proteomes" id="UP001596328"/>
    </source>
</evidence>
<proteinExistence type="predicted"/>
<evidence type="ECO:0000313" key="2">
    <source>
        <dbReference type="EMBL" id="MFC6724062.1"/>
    </source>
</evidence>
<organism evidence="2 3">
    <name type="scientific">Halobium palmae</name>
    <dbReference type="NCBI Taxonomy" id="1776492"/>
    <lineage>
        <taxon>Archaea</taxon>
        <taxon>Methanobacteriati</taxon>
        <taxon>Methanobacteriota</taxon>
        <taxon>Stenosarchaea group</taxon>
        <taxon>Halobacteria</taxon>
        <taxon>Halobacteriales</taxon>
        <taxon>Haloferacaceae</taxon>
        <taxon>Halobium</taxon>
    </lineage>
</organism>
<accession>A0ABD5RYH4</accession>
<dbReference type="EMBL" id="JBHSWU010000094">
    <property type="protein sequence ID" value="MFC6724062.1"/>
    <property type="molecule type" value="Genomic_DNA"/>
</dbReference>
<feature type="region of interest" description="Disordered" evidence="1">
    <location>
        <begin position="31"/>
        <end position="60"/>
    </location>
</feature>
<dbReference type="Proteomes" id="UP001596328">
    <property type="component" value="Unassembled WGS sequence"/>
</dbReference>
<name>A0ABD5RYH4_9EURY</name>